<protein>
    <submittedName>
        <fullName evidence="3">Uncharacterized protein</fullName>
    </submittedName>
</protein>
<dbReference type="EnsemblMetazoa" id="AALFPA23_007756.R10387">
    <property type="protein sequence ID" value="AALFPA23_007756.P10387"/>
    <property type="gene ID" value="AALFPA23_007756"/>
</dbReference>
<keyword evidence="4" id="KW-1185">Reference proteome</keyword>
<accession>A0ABM1YC30</accession>
<organism evidence="3 4">
    <name type="scientific">Aedes albopictus</name>
    <name type="common">Asian tiger mosquito</name>
    <name type="synonym">Stegomyia albopicta</name>
    <dbReference type="NCBI Taxonomy" id="7160"/>
    <lineage>
        <taxon>Eukaryota</taxon>
        <taxon>Metazoa</taxon>
        <taxon>Ecdysozoa</taxon>
        <taxon>Arthropoda</taxon>
        <taxon>Hexapoda</taxon>
        <taxon>Insecta</taxon>
        <taxon>Pterygota</taxon>
        <taxon>Neoptera</taxon>
        <taxon>Endopterygota</taxon>
        <taxon>Diptera</taxon>
        <taxon>Nematocera</taxon>
        <taxon>Culicoidea</taxon>
        <taxon>Culicidae</taxon>
        <taxon>Culicinae</taxon>
        <taxon>Aedini</taxon>
        <taxon>Aedes</taxon>
        <taxon>Stegomyia</taxon>
    </lineage>
</organism>
<evidence type="ECO:0000313" key="4">
    <source>
        <dbReference type="Proteomes" id="UP000069940"/>
    </source>
</evidence>
<reference evidence="4" key="1">
    <citation type="journal article" date="2015" name="Proc. Natl. Acad. Sci. U.S.A.">
        <title>Genome sequence of the Asian Tiger mosquito, Aedes albopictus, reveals insights into its biology, genetics, and evolution.</title>
        <authorList>
            <person name="Chen X.G."/>
            <person name="Jiang X."/>
            <person name="Gu J."/>
            <person name="Xu M."/>
            <person name="Wu Y."/>
            <person name="Deng Y."/>
            <person name="Zhang C."/>
            <person name="Bonizzoni M."/>
            <person name="Dermauw W."/>
            <person name="Vontas J."/>
            <person name="Armbruster P."/>
            <person name="Huang X."/>
            <person name="Yang Y."/>
            <person name="Zhang H."/>
            <person name="He W."/>
            <person name="Peng H."/>
            <person name="Liu Y."/>
            <person name="Wu K."/>
            <person name="Chen J."/>
            <person name="Lirakis M."/>
            <person name="Topalis P."/>
            <person name="Van Leeuwen T."/>
            <person name="Hall A.B."/>
            <person name="Jiang X."/>
            <person name="Thorpe C."/>
            <person name="Mueller R.L."/>
            <person name="Sun C."/>
            <person name="Waterhouse R.M."/>
            <person name="Yan G."/>
            <person name="Tu Z.J."/>
            <person name="Fang X."/>
            <person name="James A.A."/>
        </authorList>
    </citation>
    <scope>NUCLEOTIDE SEQUENCE [LARGE SCALE GENOMIC DNA]</scope>
    <source>
        <strain evidence="4">Foshan</strain>
    </source>
</reference>
<sequence>MQKVLAEETLMLEEMKRRREFMKKKFELMEEIAAVQSCPVPGARTTDPLMKVKGWLQKQRQAENESVAVDDDEHDSDDDTEDNMDDDEDDDAGDTESSSEYAADEEGDNSGETESESGDSEDDSSSADESYHERGDEHYEERFSPRERSTPVQVRASRTSNREKHSRASATLSRDQIVARQIVPCDLPKCSGSPEERPMFISTFESTTRMCGYKDEENMIRLRNCLPLCGAF</sequence>
<dbReference type="Proteomes" id="UP000069940">
    <property type="component" value="Unassembled WGS sequence"/>
</dbReference>
<feature type="coiled-coil region" evidence="1">
    <location>
        <begin position="5"/>
        <end position="32"/>
    </location>
</feature>
<keyword evidence="1" id="KW-0175">Coiled coil</keyword>
<name>A0ABM1YC30_AEDAL</name>
<evidence type="ECO:0000256" key="2">
    <source>
        <dbReference type="SAM" id="MobiDB-lite"/>
    </source>
</evidence>
<reference evidence="3" key="2">
    <citation type="submission" date="2025-05" db="UniProtKB">
        <authorList>
            <consortium name="EnsemblMetazoa"/>
        </authorList>
    </citation>
    <scope>IDENTIFICATION</scope>
    <source>
        <strain evidence="3">Foshan</strain>
    </source>
</reference>
<feature type="compositionally biased region" description="Acidic residues" evidence="2">
    <location>
        <begin position="102"/>
        <end position="126"/>
    </location>
</feature>
<proteinExistence type="predicted"/>
<dbReference type="GeneID" id="134286535"/>
<feature type="compositionally biased region" description="Basic and acidic residues" evidence="2">
    <location>
        <begin position="129"/>
        <end position="149"/>
    </location>
</feature>
<dbReference type="RefSeq" id="XP_062704144.1">
    <property type="nucleotide sequence ID" value="XM_062848160.1"/>
</dbReference>
<feature type="compositionally biased region" description="Acidic residues" evidence="2">
    <location>
        <begin position="68"/>
        <end position="94"/>
    </location>
</feature>
<evidence type="ECO:0000256" key="1">
    <source>
        <dbReference type="SAM" id="Coils"/>
    </source>
</evidence>
<evidence type="ECO:0000313" key="3">
    <source>
        <dbReference type="EnsemblMetazoa" id="AALFPA23_007756.P10387"/>
    </source>
</evidence>
<feature type="compositionally biased region" description="Polar residues" evidence="2">
    <location>
        <begin position="150"/>
        <end position="159"/>
    </location>
</feature>
<feature type="region of interest" description="Disordered" evidence="2">
    <location>
        <begin position="54"/>
        <end position="172"/>
    </location>
</feature>